<dbReference type="GO" id="GO:0016746">
    <property type="term" value="F:acyltransferase activity"/>
    <property type="evidence" value="ECO:0007669"/>
    <property type="project" value="UniProtKB-KW"/>
</dbReference>
<dbReference type="PROSITE" id="PS51186">
    <property type="entry name" value="GNAT"/>
    <property type="match status" value="1"/>
</dbReference>
<keyword evidence="2" id="KW-0012">Acyltransferase</keyword>
<dbReference type="InterPro" id="IPR000182">
    <property type="entry name" value="GNAT_dom"/>
</dbReference>
<dbReference type="SUPFAM" id="SSF55729">
    <property type="entry name" value="Acyl-CoA N-acyltransferases (Nat)"/>
    <property type="match status" value="1"/>
</dbReference>
<dbReference type="RefSeq" id="WP_379056449.1">
    <property type="nucleotide sequence ID" value="NZ_JBHTKB010000001.1"/>
</dbReference>
<evidence type="ECO:0000313" key="2">
    <source>
        <dbReference type="EMBL" id="MFD0913180.1"/>
    </source>
</evidence>
<comment type="caution">
    <text evidence="2">The sequence shown here is derived from an EMBL/GenBank/DDBJ whole genome shotgun (WGS) entry which is preliminary data.</text>
</comment>
<dbReference type="EC" id="2.3.-.-" evidence="2"/>
<name>A0ABW3F4J5_9PROT</name>
<organism evidence="2 3">
    <name type="scientific">Methylophilus luteus</name>
    <dbReference type="NCBI Taxonomy" id="640108"/>
    <lineage>
        <taxon>Bacteria</taxon>
        <taxon>Pseudomonadati</taxon>
        <taxon>Pseudomonadota</taxon>
        <taxon>Betaproteobacteria</taxon>
        <taxon>Nitrosomonadales</taxon>
        <taxon>Methylophilaceae</taxon>
        <taxon>Methylophilus</taxon>
    </lineage>
</organism>
<keyword evidence="3" id="KW-1185">Reference proteome</keyword>
<dbReference type="Gene3D" id="3.40.630.30">
    <property type="match status" value="1"/>
</dbReference>
<sequence>MKTLMPHLYQIETERLLLRQWQPSDFPAFAQINSDDEVMRYFPAKLSEQESNPMAQRCHDLIEQRGWGFWAAQEKSSSAFIGFIGLHIPIAELPFSPCVEIGWRLAQHAWGQGLATEGAAATLEFAFNTLSLPEVVAFTTLNNERSERVMQRLNMQKDQLTFQHPALPDGHAMREHCLYRASAASPTWHSTVR</sequence>
<protein>
    <submittedName>
        <fullName evidence="2">GNAT family N-acetyltransferase</fullName>
        <ecNumber evidence="2">2.3.-.-</ecNumber>
    </submittedName>
</protein>
<gene>
    <name evidence="2" type="ORF">ACFQ1Z_06445</name>
</gene>
<dbReference type="Proteomes" id="UP001597128">
    <property type="component" value="Unassembled WGS sequence"/>
</dbReference>
<accession>A0ABW3F4J5</accession>
<evidence type="ECO:0000259" key="1">
    <source>
        <dbReference type="PROSITE" id="PS51186"/>
    </source>
</evidence>
<dbReference type="InterPro" id="IPR016181">
    <property type="entry name" value="Acyl_CoA_acyltransferase"/>
</dbReference>
<proteinExistence type="predicted"/>
<reference evidence="3" key="1">
    <citation type="journal article" date="2019" name="Int. J. Syst. Evol. Microbiol.">
        <title>The Global Catalogue of Microorganisms (GCM) 10K type strain sequencing project: providing services to taxonomists for standard genome sequencing and annotation.</title>
        <authorList>
            <consortium name="The Broad Institute Genomics Platform"/>
            <consortium name="The Broad Institute Genome Sequencing Center for Infectious Disease"/>
            <person name="Wu L."/>
            <person name="Ma J."/>
        </authorList>
    </citation>
    <scope>NUCLEOTIDE SEQUENCE [LARGE SCALE GENOMIC DNA]</scope>
    <source>
        <strain evidence="3">CCUG 58412</strain>
    </source>
</reference>
<feature type="domain" description="N-acetyltransferase" evidence="1">
    <location>
        <begin position="16"/>
        <end position="174"/>
    </location>
</feature>
<dbReference type="PANTHER" id="PTHR43792:SF1">
    <property type="entry name" value="N-ACETYLTRANSFERASE DOMAIN-CONTAINING PROTEIN"/>
    <property type="match status" value="1"/>
</dbReference>
<evidence type="ECO:0000313" key="3">
    <source>
        <dbReference type="Proteomes" id="UP001597128"/>
    </source>
</evidence>
<dbReference type="Pfam" id="PF13302">
    <property type="entry name" value="Acetyltransf_3"/>
    <property type="match status" value="1"/>
</dbReference>
<dbReference type="InterPro" id="IPR051531">
    <property type="entry name" value="N-acetyltransferase"/>
</dbReference>
<keyword evidence="2" id="KW-0808">Transferase</keyword>
<dbReference type="PANTHER" id="PTHR43792">
    <property type="entry name" value="GNAT FAMILY, PUTATIVE (AFU_ORTHOLOGUE AFUA_3G00765)-RELATED-RELATED"/>
    <property type="match status" value="1"/>
</dbReference>
<dbReference type="EMBL" id="JBHTKB010000001">
    <property type="protein sequence ID" value="MFD0913180.1"/>
    <property type="molecule type" value="Genomic_DNA"/>
</dbReference>